<dbReference type="Proteomes" id="UP000679691">
    <property type="component" value="Unassembled WGS sequence"/>
</dbReference>
<keyword evidence="2" id="KW-1185">Reference proteome</keyword>
<evidence type="ECO:0000313" key="2">
    <source>
        <dbReference type="Proteomes" id="UP000679691"/>
    </source>
</evidence>
<dbReference type="RefSeq" id="WP_353546310.1">
    <property type="nucleotide sequence ID" value="NZ_JAGKSB010000004.1"/>
</dbReference>
<dbReference type="AlphaFoldDB" id="A0A8T4H7S0"/>
<reference evidence="1" key="1">
    <citation type="submission" date="2021-03" db="EMBL/GenBank/DDBJ databases">
        <authorList>
            <person name="Lu T."/>
            <person name="Wang Q."/>
            <person name="Han X."/>
        </authorList>
    </citation>
    <scope>NUCLEOTIDE SEQUENCE</scope>
    <source>
        <strain evidence="1">WQ 2009</strain>
    </source>
</reference>
<dbReference type="EMBL" id="JAGKSB010000004">
    <property type="protein sequence ID" value="MBP3942824.1"/>
    <property type="molecule type" value="Genomic_DNA"/>
</dbReference>
<name>A0A8T4H7S0_9SPHI</name>
<comment type="caution">
    <text evidence="1">The sequence shown here is derived from an EMBL/GenBank/DDBJ whole genome shotgun (WGS) entry which is preliminary data.</text>
</comment>
<organism evidence="1 2">
    <name type="scientific">Rhinopithecimicrobium faecis</name>
    <dbReference type="NCBI Taxonomy" id="2820698"/>
    <lineage>
        <taxon>Bacteria</taxon>
        <taxon>Pseudomonadati</taxon>
        <taxon>Bacteroidota</taxon>
        <taxon>Sphingobacteriia</taxon>
        <taxon>Sphingobacteriales</taxon>
        <taxon>Sphingobacteriaceae</taxon>
        <taxon>Rhinopithecimicrobium</taxon>
    </lineage>
</organism>
<protein>
    <submittedName>
        <fullName evidence="1">Uncharacterized protein</fullName>
    </submittedName>
</protein>
<accession>A0A8T4H7S0</accession>
<gene>
    <name evidence="1" type="ORF">J5U18_04480</name>
</gene>
<sequence>MFNFIENCINGDALIYEIDDYIDSWHNSDSSLELHEFLGMSLKEYALYLEDESYLPCIITAHKSKENIISIMNENLAIAARSDDATKAQKIQKWLEHEKLWD</sequence>
<evidence type="ECO:0000313" key="1">
    <source>
        <dbReference type="EMBL" id="MBP3942824.1"/>
    </source>
</evidence>
<proteinExistence type="predicted"/>